<protein>
    <recommendedName>
        <fullName evidence="8 18">3-dehydroquinate synthase</fullName>
        <shortName evidence="18">DHQS</shortName>
        <ecNumber evidence="7 18">4.2.3.4</ecNumber>
    </recommendedName>
</protein>
<evidence type="ECO:0000256" key="6">
    <source>
        <dbReference type="ARBA" id="ARBA00005412"/>
    </source>
</evidence>
<dbReference type="Pfam" id="PF01761">
    <property type="entry name" value="DHQ_synthase"/>
    <property type="match status" value="1"/>
</dbReference>
<dbReference type="InterPro" id="IPR030963">
    <property type="entry name" value="DHQ_synth_fam"/>
</dbReference>
<evidence type="ECO:0000256" key="12">
    <source>
        <dbReference type="ARBA" id="ARBA00022741"/>
    </source>
</evidence>
<evidence type="ECO:0000259" key="19">
    <source>
        <dbReference type="Pfam" id="PF01761"/>
    </source>
</evidence>
<dbReference type="CDD" id="cd08195">
    <property type="entry name" value="DHQS"/>
    <property type="match status" value="1"/>
</dbReference>
<comment type="subcellular location">
    <subcellularLocation>
        <location evidence="4 18">Cytoplasm</location>
    </subcellularLocation>
</comment>
<gene>
    <name evidence="18 21" type="primary">aroB</name>
    <name evidence="21" type="ORF">RM540_11485</name>
</gene>
<evidence type="ECO:0000256" key="17">
    <source>
        <dbReference type="ARBA" id="ARBA00023285"/>
    </source>
</evidence>
<evidence type="ECO:0000256" key="8">
    <source>
        <dbReference type="ARBA" id="ARBA00017684"/>
    </source>
</evidence>
<accession>A0ABU3BSU3</accession>
<reference evidence="21 22" key="1">
    <citation type="submission" date="2023-09" db="EMBL/GenBank/DDBJ databases">
        <authorList>
            <person name="Rey-Velasco X."/>
        </authorList>
    </citation>
    <scope>NUCLEOTIDE SEQUENCE [LARGE SCALE GENOMIC DNA]</scope>
    <source>
        <strain evidence="21 22">F394</strain>
    </source>
</reference>
<feature type="binding site" evidence="18">
    <location>
        <begin position="139"/>
        <end position="140"/>
    </location>
    <ligand>
        <name>NAD(+)</name>
        <dbReference type="ChEBI" id="CHEBI:57540"/>
    </ligand>
</feature>
<keyword evidence="12 18" id="KW-0547">Nucleotide-binding</keyword>
<feature type="binding site" evidence="18">
    <location>
        <begin position="115"/>
        <end position="119"/>
    </location>
    <ligand>
        <name>NAD(+)</name>
        <dbReference type="ChEBI" id="CHEBI:57540"/>
    </ligand>
</feature>
<comment type="function">
    <text evidence="3 18">Catalyzes the conversion of 3-deoxy-D-arabino-heptulosonate 7-phosphate (DAHP) to dehydroquinate (DHQ).</text>
</comment>
<dbReference type="GO" id="GO:0003856">
    <property type="term" value="F:3-dehydroquinate synthase activity"/>
    <property type="evidence" value="ECO:0007669"/>
    <property type="project" value="UniProtKB-EC"/>
</dbReference>
<comment type="catalytic activity">
    <reaction evidence="1 18">
        <text>7-phospho-2-dehydro-3-deoxy-D-arabino-heptonate = 3-dehydroquinate + phosphate</text>
        <dbReference type="Rhea" id="RHEA:21968"/>
        <dbReference type="ChEBI" id="CHEBI:32364"/>
        <dbReference type="ChEBI" id="CHEBI:43474"/>
        <dbReference type="ChEBI" id="CHEBI:58394"/>
        <dbReference type="EC" id="4.2.3.4"/>
    </reaction>
</comment>
<dbReference type="SUPFAM" id="SSF56796">
    <property type="entry name" value="Dehydroquinate synthase-like"/>
    <property type="match status" value="1"/>
</dbReference>
<keyword evidence="14 18" id="KW-0520">NAD</keyword>
<keyword evidence="16 18" id="KW-0456">Lyase</keyword>
<dbReference type="EC" id="4.2.3.4" evidence="7 18"/>
<evidence type="ECO:0000256" key="10">
    <source>
        <dbReference type="ARBA" id="ARBA00022605"/>
    </source>
</evidence>
<feature type="binding site" evidence="18">
    <location>
        <begin position="179"/>
        <end position="182"/>
    </location>
    <ligand>
        <name>NAD(+)</name>
        <dbReference type="ChEBI" id="CHEBI:57540"/>
    </ligand>
</feature>
<comment type="cofactor">
    <cofactor evidence="2 18">
        <name>NAD(+)</name>
        <dbReference type="ChEBI" id="CHEBI:57540"/>
    </cofactor>
</comment>
<feature type="binding site" evidence="18">
    <location>
        <position position="194"/>
    </location>
    <ligand>
        <name>Zn(2+)</name>
        <dbReference type="ChEBI" id="CHEBI:29105"/>
    </ligand>
</feature>
<evidence type="ECO:0000256" key="14">
    <source>
        <dbReference type="ARBA" id="ARBA00023027"/>
    </source>
</evidence>
<feature type="binding site" evidence="18">
    <location>
        <position position="161"/>
    </location>
    <ligand>
        <name>NAD(+)</name>
        <dbReference type="ChEBI" id="CHEBI:57540"/>
    </ligand>
</feature>
<evidence type="ECO:0000256" key="3">
    <source>
        <dbReference type="ARBA" id="ARBA00003485"/>
    </source>
</evidence>
<evidence type="ECO:0000313" key="22">
    <source>
        <dbReference type="Proteomes" id="UP001267426"/>
    </source>
</evidence>
<keyword evidence="15 18" id="KW-0057">Aromatic amino acid biosynthesis</keyword>
<feature type="domain" description="3-dehydroquinate synthase N-terminal" evidence="19">
    <location>
        <begin position="77"/>
        <end position="189"/>
    </location>
</feature>
<feature type="binding site" evidence="18">
    <location>
        <position position="257"/>
    </location>
    <ligand>
        <name>Zn(2+)</name>
        <dbReference type="ChEBI" id="CHEBI:29105"/>
    </ligand>
</feature>
<proteinExistence type="inferred from homology"/>
<dbReference type="InterPro" id="IPR056179">
    <property type="entry name" value="DHQS_C"/>
</dbReference>
<dbReference type="PANTHER" id="PTHR43622">
    <property type="entry name" value="3-DEHYDROQUINATE SYNTHASE"/>
    <property type="match status" value="1"/>
</dbReference>
<evidence type="ECO:0000256" key="18">
    <source>
        <dbReference type="HAMAP-Rule" id="MF_00110"/>
    </source>
</evidence>
<evidence type="ECO:0000256" key="7">
    <source>
        <dbReference type="ARBA" id="ARBA00013031"/>
    </source>
</evidence>
<dbReference type="InterPro" id="IPR016037">
    <property type="entry name" value="DHQ_synth_AroB"/>
</dbReference>
<dbReference type="HAMAP" id="MF_00110">
    <property type="entry name" value="DHQ_synthase"/>
    <property type="match status" value="1"/>
</dbReference>
<evidence type="ECO:0000259" key="20">
    <source>
        <dbReference type="Pfam" id="PF24621"/>
    </source>
</evidence>
<evidence type="ECO:0000256" key="5">
    <source>
        <dbReference type="ARBA" id="ARBA00004661"/>
    </source>
</evidence>
<evidence type="ECO:0000256" key="9">
    <source>
        <dbReference type="ARBA" id="ARBA00022490"/>
    </source>
</evidence>
<dbReference type="EMBL" id="JAVRHT010000026">
    <property type="protein sequence ID" value="MDT0632371.1"/>
    <property type="molecule type" value="Genomic_DNA"/>
</dbReference>
<evidence type="ECO:0000256" key="1">
    <source>
        <dbReference type="ARBA" id="ARBA00001393"/>
    </source>
</evidence>
<comment type="similarity">
    <text evidence="6 18">Belongs to the sugar phosphate cyclases superfamily. Dehydroquinate synthase family.</text>
</comment>
<dbReference type="RefSeq" id="WP_311664201.1">
    <property type="nucleotide sequence ID" value="NZ_JAVRHT010000026.1"/>
</dbReference>
<evidence type="ECO:0000256" key="16">
    <source>
        <dbReference type="ARBA" id="ARBA00023239"/>
    </source>
</evidence>
<comment type="cofactor">
    <cofactor evidence="18">
        <name>Co(2+)</name>
        <dbReference type="ChEBI" id="CHEBI:48828"/>
    </cofactor>
    <cofactor evidence="18">
        <name>Zn(2+)</name>
        <dbReference type="ChEBI" id="CHEBI:29105"/>
    </cofactor>
    <text evidence="18">Binds 1 divalent metal cation per subunit. Can use either Co(2+) or Zn(2+).</text>
</comment>
<dbReference type="Pfam" id="PF24621">
    <property type="entry name" value="DHQS_C"/>
    <property type="match status" value="1"/>
</dbReference>
<dbReference type="Gene3D" id="3.40.50.1970">
    <property type="match status" value="1"/>
</dbReference>
<keyword evidence="10 18" id="KW-0028">Amino-acid biosynthesis</keyword>
<feature type="domain" description="3-dehydroquinate synthase C-terminal" evidence="20">
    <location>
        <begin position="191"/>
        <end position="338"/>
    </location>
</feature>
<evidence type="ECO:0000256" key="2">
    <source>
        <dbReference type="ARBA" id="ARBA00001911"/>
    </source>
</evidence>
<keyword evidence="22" id="KW-1185">Reference proteome</keyword>
<name>A0ABU3BSU3_9BACT</name>
<dbReference type="InterPro" id="IPR030960">
    <property type="entry name" value="DHQS/DOIS_N"/>
</dbReference>
<keyword evidence="9 18" id="KW-0963">Cytoplasm</keyword>
<dbReference type="PANTHER" id="PTHR43622:SF7">
    <property type="entry name" value="3-DEHYDROQUINATE SYNTHASE, CHLOROPLASTIC"/>
    <property type="match status" value="1"/>
</dbReference>
<feature type="binding site" evidence="18">
    <location>
        <position position="152"/>
    </location>
    <ligand>
        <name>NAD(+)</name>
        <dbReference type="ChEBI" id="CHEBI:57540"/>
    </ligand>
</feature>
<dbReference type="PIRSF" id="PIRSF001455">
    <property type="entry name" value="DHQ_synth"/>
    <property type="match status" value="1"/>
</dbReference>
<evidence type="ECO:0000256" key="11">
    <source>
        <dbReference type="ARBA" id="ARBA00022723"/>
    </source>
</evidence>
<dbReference type="NCBIfam" id="TIGR01357">
    <property type="entry name" value="aroB"/>
    <property type="match status" value="1"/>
</dbReference>
<sequence length="376" mass="39064">MPAPPGSTPPPAAVVALPGGRDYAVHFDPLAELARHLREAGLRGPRALVVTDETVGPLYLDAVRAALGGAGWDVEALAVPAGEASKSVGQWSGVLDWALRLGVDRQTPVLALGGGVVGDLAGFAAATLLRGLPLVHLPTTVIAQVDSAIGGKTGVNHATGKNLVGAFYQPRFVLADPATLQTLPDRELRSGLAEVVKHALIADAALVERLERDWDQLLDRDEAVLGRVVRDAAAVKVGVVAADEFETGDRALLNFGHTFGHAVEREAGYGALTHGEAVALGMRAAVHLSASLASGRVAGVLPAPFDRADALVARLAPPALDAAVSDDALTDAMQTDKKRTSRGLRFVVLDDVGRARLAEDVPADAIAAAWRYARGE</sequence>
<keyword evidence="13 18" id="KW-0862">Zinc</keyword>
<dbReference type="Gene3D" id="1.20.1090.10">
    <property type="entry name" value="Dehydroquinate synthase-like - alpha domain"/>
    <property type="match status" value="1"/>
</dbReference>
<evidence type="ECO:0000256" key="13">
    <source>
        <dbReference type="ARBA" id="ARBA00022833"/>
    </source>
</evidence>
<dbReference type="Proteomes" id="UP001267426">
    <property type="component" value="Unassembled WGS sequence"/>
</dbReference>
<organism evidence="21 22">
    <name type="scientific">Rubrivirga litoralis</name>
    <dbReference type="NCBI Taxonomy" id="3075598"/>
    <lineage>
        <taxon>Bacteria</taxon>
        <taxon>Pseudomonadati</taxon>
        <taxon>Rhodothermota</taxon>
        <taxon>Rhodothermia</taxon>
        <taxon>Rhodothermales</taxon>
        <taxon>Rubricoccaceae</taxon>
        <taxon>Rubrivirga</taxon>
    </lineage>
</organism>
<evidence type="ECO:0000313" key="21">
    <source>
        <dbReference type="EMBL" id="MDT0632371.1"/>
    </source>
</evidence>
<comment type="caution">
    <text evidence="21">The sequence shown here is derived from an EMBL/GenBank/DDBJ whole genome shotgun (WGS) entry which is preliminary data.</text>
</comment>
<feature type="binding site" evidence="18">
    <location>
        <position position="274"/>
    </location>
    <ligand>
        <name>Zn(2+)</name>
        <dbReference type="ChEBI" id="CHEBI:29105"/>
    </ligand>
</feature>
<dbReference type="InterPro" id="IPR050071">
    <property type="entry name" value="Dehydroquinate_synthase"/>
</dbReference>
<evidence type="ECO:0000256" key="15">
    <source>
        <dbReference type="ARBA" id="ARBA00023141"/>
    </source>
</evidence>
<comment type="pathway">
    <text evidence="5 18">Metabolic intermediate biosynthesis; chorismate biosynthesis; chorismate from D-erythrose 4-phosphate and phosphoenolpyruvate: step 2/7.</text>
</comment>
<keyword evidence="11 18" id="KW-0479">Metal-binding</keyword>
<comment type="caution">
    <text evidence="18">Lacks conserved residue(s) required for the propagation of feature annotation.</text>
</comment>
<evidence type="ECO:0000256" key="4">
    <source>
        <dbReference type="ARBA" id="ARBA00004496"/>
    </source>
</evidence>
<keyword evidence="17 18" id="KW-0170">Cobalt</keyword>